<evidence type="ECO:0000313" key="2">
    <source>
        <dbReference type="EMBL" id="JAH01765.1"/>
    </source>
</evidence>
<keyword evidence="1" id="KW-0472">Membrane</keyword>
<accession>A0A0E9PCK3</accession>
<keyword evidence="1" id="KW-0812">Transmembrane</keyword>
<sequence length="64" mass="7393">MWPCANLRRYCELRGNDAESACCLIYMLLHIYNSASNVAAYHALSIPCLYYMFILLNERAITDL</sequence>
<evidence type="ECO:0000256" key="1">
    <source>
        <dbReference type="SAM" id="Phobius"/>
    </source>
</evidence>
<dbReference type="AlphaFoldDB" id="A0A0E9PCK3"/>
<protein>
    <submittedName>
        <fullName evidence="2">Uncharacterized protein</fullName>
    </submittedName>
</protein>
<proteinExistence type="predicted"/>
<name>A0A0E9PCK3_ANGAN</name>
<organism evidence="2">
    <name type="scientific">Anguilla anguilla</name>
    <name type="common">European freshwater eel</name>
    <name type="synonym">Muraena anguilla</name>
    <dbReference type="NCBI Taxonomy" id="7936"/>
    <lineage>
        <taxon>Eukaryota</taxon>
        <taxon>Metazoa</taxon>
        <taxon>Chordata</taxon>
        <taxon>Craniata</taxon>
        <taxon>Vertebrata</taxon>
        <taxon>Euteleostomi</taxon>
        <taxon>Actinopterygii</taxon>
        <taxon>Neopterygii</taxon>
        <taxon>Teleostei</taxon>
        <taxon>Anguilliformes</taxon>
        <taxon>Anguillidae</taxon>
        <taxon>Anguilla</taxon>
    </lineage>
</organism>
<keyword evidence="1" id="KW-1133">Transmembrane helix</keyword>
<dbReference type="EMBL" id="GBXM01106812">
    <property type="protein sequence ID" value="JAH01765.1"/>
    <property type="molecule type" value="Transcribed_RNA"/>
</dbReference>
<reference evidence="2" key="1">
    <citation type="submission" date="2014-11" db="EMBL/GenBank/DDBJ databases">
        <authorList>
            <person name="Amaro Gonzalez C."/>
        </authorList>
    </citation>
    <scope>NUCLEOTIDE SEQUENCE</scope>
</reference>
<feature type="transmembrane region" description="Helical" evidence="1">
    <location>
        <begin position="38"/>
        <end position="56"/>
    </location>
</feature>
<reference evidence="2" key="2">
    <citation type="journal article" date="2015" name="Fish Shellfish Immunol.">
        <title>Early steps in the European eel (Anguilla anguilla)-Vibrio vulnificus interaction in the gills: Role of the RtxA13 toxin.</title>
        <authorList>
            <person name="Callol A."/>
            <person name="Pajuelo D."/>
            <person name="Ebbesson L."/>
            <person name="Teles M."/>
            <person name="MacKenzie S."/>
            <person name="Amaro C."/>
        </authorList>
    </citation>
    <scope>NUCLEOTIDE SEQUENCE</scope>
</reference>